<dbReference type="InterPro" id="IPR050659">
    <property type="entry name" value="Peptidase_M24B"/>
</dbReference>
<dbReference type="OrthoDB" id="9765815at2"/>
<accession>A0A0P1M4N0</accession>
<evidence type="ECO:0000259" key="1">
    <source>
        <dbReference type="Pfam" id="PF00557"/>
    </source>
</evidence>
<dbReference type="GO" id="GO:0008235">
    <property type="term" value="F:metalloexopeptidase activity"/>
    <property type="evidence" value="ECO:0007669"/>
    <property type="project" value="UniProtKB-ARBA"/>
</dbReference>
<accession>A0A0S4N3A8</accession>
<keyword evidence="2" id="KW-0378">Hydrolase</keyword>
<dbReference type="Pfam" id="PF00557">
    <property type="entry name" value="Peptidase_M24"/>
    <property type="match status" value="1"/>
</dbReference>
<accession>A0A0N7MPC7</accession>
<keyword evidence="2" id="KW-0645">Protease</keyword>
<dbReference type="EMBL" id="FAOP01000005">
    <property type="protein sequence ID" value="CUU05678.1"/>
    <property type="molecule type" value="Genomic_DNA"/>
</dbReference>
<evidence type="ECO:0000313" key="2">
    <source>
        <dbReference type="EMBL" id="CUU05678.1"/>
    </source>
</evidence>
<dbReference type="InterPro" id="IPR036005">
    <property type="entry name" value="Creatinase/aminopeptidase-like"/>
</dbReference>
<sequence length="441" mass="49968">MQIILVFIAFFLLNISSCVRETPYQYPRKIKRMPAEKFFEIKKAKLERFVLPAMRNEGIDMWIVLTREYVVDPLAKDLSADRAVARTALVFINEGNSLKRIAICASYDVDPIQKSGIYDTVISYKKEGLAPHLKKIVEEKNPRKIALNISEDFPIADGLSASTLSYLKNILGEKFASRFVSSENIVMAYRSQLLPEEIEIMREAVKITEEIISKALSNEVIKPGKTTEKDVANYIKKLMRDYGVGPSWEPESCPSVNAGITRGHSEPSNYVIQRGDLITIDFGINLSGYCTDIQRTAYVLREDEEQPPDYILKMWETNVKAIEEGFKKMKPGVIGFEVDSSARAVIVNAGYEEYPHAAGHVIGYSTHEIGPLLGPNWKDRYGKRPFYKLLPNQVFALEPSVYLYSKERNGYLRIGLEEDVLITETGAEFLSTPQKELILIK</sequence>
<dbReference type="PANTHER" id="PTHR46112:SF8">
    <property type="entry name" value="CYTOPLASMIC PEPTIDASE PEPQ-RELATED"/>
    <property type="match status" value="1"/>
</dbReference>
<organism evidence="2 3">
    <name type="scientific">Candidatus Kryptonium thompsonii</name>
    <dbReference type="NCBI Taxonomy" id="1633631"/>
    <lineage>
        <taxon>Bacteria</taxon>
        <taxon>Pseudomonadati</taxon>
        <taxon>Candidatus Kryptoniota</taxon>
        <taxon>Candidatus Kryptonium</taxon>
    </lineage>
</organism>
<dbReference type="STRING" id="1633631.GCA_001442925_01315"/>
<accession>A0A0P1P6E6</accession>
<dbReference type="Gene3D" id="3.90.230.10">
    <property type="entry name" value="Creatinase/methionine aminopeptidase superfamily"/>
    <property type="match status" value="1"/>
</dbReference>
<accession>A0A0P1NYN2</accession>
<dbReference type="InterPro" id="IPR000994">
    <property type="entry name" value="Pept_M24"/>
</dbReference>
<dbReference type="GO" id="GO:0004177">
    <property type="term" value="F:aminopeptidase activity"/>
    <property type="evidence" value="ECO:0007669"/>
    <property type="project" value="UniProtKB-KW"/>
</dbReference>
<accession>A0A0P1MV36</accession>
<dbReference type="InterPro" id="IPR001714">
    <property type="entry name" value="Pept_M24_MAP"/>
</dbReference>
<keyword evidence="2" id="KW-0031">Aminopeptidase</keyword>
<accession>A0A0P1LP13</accession>
<dbReference type="AlphaFoldDB" id="A0A0P1LDC9"/>
<dbReference type="SUPFAM" id="SSF55920">
    <property type="entry name" value="Creatinase/aminopeptidase"/>
    <property type="match status" value="1"/>
</dbReference>
<dbReference type="RefSeq" id="WP_082349189.1">
    <property type="nucleotide sequence ID" value="NZ_CZVJ01000003.1"/>
</dbReference>
<dbReference type="PANTHER" id="PTHR46112">
    <property type="entry name" value="AMINOPEPTIDASE"/>
    <property type="match status" value="1"/>
</dbReference>
<proteinExistence type="predicted"/>
<accession>A0A0P1LDC9</accession>
<dbReference type="Proteomes" id="UP000182011">
    <property type="component" value="Unassembled WGS sequence"/>
</dbReference>
<feature type="domain" description="Peptidase M24" evidence="1">
    <location>
        <begin position="199"/>
        <end position="424"/>
    </location>
</feature>
<dbReference type="PRINTS" id="PR00599">
    <property type="entry name" value="MAPEPTIDASE"/>
</dbReference>
<reference evidence="2 3" key="1">
    <citation type="submission" date="2015-11" db="EMBL/GenBank/DDBJ databases">
        <authorList>
            <person name="Zhang Y."/>
            <person name="Guo Z."/>
        </authorList>
    </citation>
    <scope>NUCLEOTIDE SEQUENCE [LARGE SCALE GENOMIC DNA]</scope>
    <source>
        <strain evidence="2">JGI-4</strain>
    </source>
</reference>
<name>A0A0P1LDC9_9BACT</name>
<gene>
    <name evidence="2" type="ORF">JGI4_01320</name>
</gene>
<evidence type="ECO:0000313" key="3">
    <source>
        <dbReference type="Proteomes" id="UP000182011"/>
    </source>
</evidence>
<accession>A0A0P1LZD7</accession>
<protein>
    <submittedName>
        <fullName evidence="2">Xaa-Pro aminopeptidase</fullName>
    </submittedName>
</protein>